<dbReference type="Proteomes" id="UP000011518">
    <property type="component" value="Unassembled WGS sequence"/>
</dbReference>
<reference evidence="3" key="2">
    <citation type="journal article" date="2013" name="Nat. Commun.">
        <title>Genome of the Chinese tree shrew.</title>
        <authorList>
            <person name="Fan Y."/>
            <person name="Huang Z.Y."/>
            <person name="Cao C.C."/>
            <person name="Chen C.S."/>
            <person name="Chen Y.X."/>
            <person name="Fan D.D."/>
            <person name="He J."/>
            <person name="Hou H.L."/>
            <person name="Hu L."/>
            <person name="Hu X.T."/>
            <person name="Jiang X.T."/>
            <person name="Lai R."/>
            <person name="Lang Y.S."/>
            <person name="Liang B."/>
            <person name="Liao S.G."/>
            <person name="Mu D."/>
            <person name="Ma Y.Y."/>
            <person name="Niu Y.Y."/>
            <person name="Sun X.Q."/>
            <person name="Xia J.Q."/>
            <person name="Xiao J."/>
            <person name="Xiong Z.Q."/>
            <person name="Xu L."/>
            <person name="Yang L."/>
            <person name="Zhang Y."/>
            <person name="Zhao W."/>
            <person name="Zhao X.D."/>
            <person name="Zheng Y.T."/>
            <person name="Zhou J.M."/>
            <person name="Zhu Y.B."/>
            <person name="Zhang G.J."/>
            <person name="Wang J."/>
            <person name="Yao Y.G."/>
        </authorList>
    </citation>
    <scope>NUCLEOTIDE SEQUENCE [LARGE SCALE GENOMIC DNA]</scope>
</reference>
<keyword evidence="1" id="KW-0472">Membrane</keyword>
<evidence type="ECO:0000313" key="3">
    <source>
        <dbReference type="Proteomes" id="UP000011518"/>
    </source>
</evidence>
<proteinExistence type="predicted"/>
<protein>
    <submittedName>
        <fullName evidence="2">Small EDRK-rich factor 2</fullName>
    </submittedName>
</protein>
<accession>L9L2A3</accession>
<keyword evidence="1" id="KW-1133">Transmembrane helix</keyword>
<name>L9L2A3_TUPCH</name>
<keyword evidence="1" id="KW-0812">Transmembrane</keyword>
<reference evidence="3" key="1">
    <citation type="submission" date="2012-07" db="EMBL/GenBank/DDBJ databases">
        <title>Genome of the Chinese tree shrew, a rising model animal genetically related to primates.</title>
        <authorList>
            <person name="Zhang G."/>
            <person name="Fan Y."/>
            <person name="Yao Y."/>
            <person name="Huang Z."/>
        </authorList>
    </citation>
    <scope>NUCLEOTIDE SEQUENCE [LARGE SCALE GENOMIC DNA]</scope>
</reference>
<gene>
    <name evidence="2" type="ORF">TREES_T100014570</name>
</gene>
<evidence type="ECO:0000256" key="1">
    <source>
        <dbReference type="SAM" id="Phobius"/>
    </source>
</evidence>
<dbReference type="InParanoid" id="L9L2A3"/>
<dbReference type="AlphaFoldDB" id="L9L2A3"/>
<evidence type="ECO:0000313" key="2">
    <source>
        <dbReference type="EMBL" id="ELW69191.1"/>
    </source>
</evidence>
<sequence length="205" mass="23496">MTPSNQRELICQKDMKKQVTQLRKDLDDRLSTVADRQRDPDIIQQKQKQANVKEKPKQHCGFLYNPLALSLCPWSQSNTCVSSCGVHRSLCPESAEGLFFTSFFSGSLSPHGSLLRLRELPLLSVCYSHVTHPQSIRRCFVIYKRGVQKVVWCLRHRIPTWPAMVLIPDLQLAFLLSHFLSLSLVSAYALQQIKIIIIIIINKIR</sequence>
<dbReference type="EMBL" id="KB320543">
    <property type="protein sequence ID" value="ELW69191.1"/>
    <property type="molecule type" value="Genomic_DNA"/>
</dbReference>
<keyword evidence="3" id="KW-1185">Reference proteome</keyword>
<feature type="transmembrane region" description="Helical" evidence="1">
    <location>
        <begin position="172"/>
        <end position="201"/>
    </location>
</feature>
<organism evidence="2 3">
    <name type="scientific">Tupaia chinensis</name>
    <name type="common">Chinese tree shrew</name>
    <name type="synonym">Tupaia belangeri chinensis</name>
    <dbReference type="NCBI Taxonomy" id="246437"/>
    <lineage>
        <taxon>Eukaryota</taxon>
        <taxon>Metazoa</taxon>
        <taxon>Chordata</taxon>
        <taxon>Craniata</taxon>
        <taxon>Vertebrata</taxon>
        <taxon>Euteleostomi</taxon>
        <taxon>Mammalia</taxon>
        <taxon>Eutheria</taxon>
        <taxon>Euarchontoglires</taxon>
        <taxon>Scandentia</taxon>
        <taxon>Tupaiidae</taxon>
        <taxon>Tupaia</taxon>
    </lineage>
</organism>